<dbReference type="Gene3D" id="3.30.200.20">
    <property type="entry name" value="Phosphorylase Kinase, domain 1"/>
    <property type="match status" value="1"/>
</dbReference>
<protein>
    <recommendedName>
        <fullName evidence="10">Protein kinase domain-containing protein</fullName>
    </recommendedName>
</protein>
<accession>A0A016V3W3</accession>
<dbReference type="SUPFAM" id="SSF56112">
    <property type="entry name" value="Protein kinase-like (PK-like)"/>
    <property type="match status" value="1"/>
</dbReference>
<dbReference type="GO" id="GO:0007160">
    <property type="term" value="P:cell-matrix adhesion"/>
    <property type="evidence" value="ECO:0007669"/>
    <property type="project" value="TreeGrafter"/>
</dbReference>
<keyword evidence="4" id="KW-1003">Cell membrane</keyword>
<keyword evidence="7 9" id="KW-0040">ANK repeat</keyword>
<evidence type="ECO:0000256" key="1">
    <source>
        <dbReference type="ARBA" id="ARBA00004202"/>
    </source>
</evidence>
<gene>
    <name evidence="11" type="primary">Acey_s0017.g3308</name>
    <name evidence="11" type="synonym">Acey-pat-4</name>
    <name evidence="11" type="ORF">Y032_0017g3308</name>
</gene>
<evidence type="ECO:0000256" key="9">
    <source>
        <dbReference type="PROSITE-ProRule" id="PRU00023"/>
    </source>
</evidence>
<dbReference type="FunFam" id="1.10.510.10:FF:000187">
    <property type="entry name" value="integrin-linked protein kinase"/>
    <property type="match status" value="1"/>
</dbReference>
<dbReference type="EMBL" id="JARK01001353">
    <property type="protein sequence ID" value="EYC22369.1"/>
    <property type="molecule type" value="Genomic_DNA"/>
</dbReference>
<dbReference type="AlphaFoldDB" id="A0A016V3W3"/>
<keyword evidence="5" id="KW-0963">Cytoplasm</keyword>
<evidence type="ECO:0000256" key="5">
    <source>
        <dbReference type="ARBA" id="ARBA00022490"/>
    </source>
</evidence>
<comment type="caution">
    <text evidence="11">The sequence shown here is derived from an EMBL/GenBank/DDBJ whole genome shotgun (WGS) entry which is preliminary data.</text>
</comment>
<comment type="subcellular location">
    <subcellularLocation>
        <location evidence="1">Cell membrane</location>
        <topology evidence="1">Peripheral membrane protein</topology>
    </subcellularLocation>
    <subcellularLocation>
        <location evidence="2">Cytoplasm</location>
        <location evidence="2">Myofibril</location>
        <location evidence="2">Sarcomere</location>
    </subcellularLocation>
</comment>
<evidence type="ECO:0000256" key="3">
    <source>
        <dbReference type="ARBA" id="ARBA00005843"/>
    </source>
</evidence>
<dbReference type="GO" id="GO:0005886">
    <property type="term" value="C:plasma membrane"/>
    <property type="evidence" value="ECO:0007669"/>
    <property type="project" value="UniProtKB-SubCell"/>
</dbReference>
<evidence type="ECO:0000256" key="6">
    <source>
        <dbReference type="ARBA" id="ARBA00022737"/>
    </source>
</evidence>
<evidence type="ECO:0000256" key="8">
    <source>
        <dbReference type="ARBA" id="ARBA00023136"/>
    </source>
</evidence>
<dbReference type="PROSITE" id="PS50088">
    <property type="entry name" value="ANK_REPEAT"/>
    <property type="match status" value="3"/>
</dbReference>
<dbReference type="GO" id="GO:0005524">
    <property type="term" value="F:ATP binding"/>
    <property type="evidence" value="ECO:0007669"/>
    <property type="project" value="InterPro"/>
</dbReference>
<keyword evidence="6" id="KW-0677">Repeat</keyword>
<keyword evidence="12" id="KW-1185">Reference proteome</keyword>
<dbReference type="PIRSF" id="PIRSF000654">
    <property type="entry name" value="Integrin-linked_kinase"/>
    <property type="match status" value="1"/>
</dbReference>
<evidence type="ECO:0000313" key="12">
    <source>
        <dbReference type="Proteomes" id="UP000024635"/>
    </source>
</evidence>
<evidence type="ECO:0000256" key="2">
    <source>
        <dbReference type="ARBA" id="ARBA00004204"/>
    </source>
</evidence>
<dbReference type="GO" id="GO:0030017">
    <property type="term" value="C:sarcomere"/>
    <property type="evidence" value="ECO:0007669"/>
    <property type="project" value="UniProtKB-SubCell"/>
</dbReference>
<dbReference type="PROSITE" id="PS50011">
    <property type="entry name" value="PROTEIN_KINASE_DOM"/>
    <property type="match status" value="1"/>
</dbReference>
<evidence type="ECO:0000256" key="4">
    <source>
        <dbReference type="ARBA" id="ARBA00022475"/>
    </source>
</evidence>
<organism evidence="11 12">
    <name type="scientific">Ancylostoma ceylanicum</name>
    <dbReference type="NCBI Taxonomy" id="53326"/>
    <lineage>
        <taxon>Eukaryota</taxon>
        <taxon>Metazoa</taxon>
        <taxon>Ecdysozoa</taxon>
        <taxon>Nematoda</taxon>
        <taxon>Chromadorea</taxon>
        <taxon>Rhabditida</taxon>
        <taxon>Rhabditina</taxon>
        <taxon>Rhabditomorpha</taxon>
        <taxon>Strongyloidea</taxon>
        <taxon>Ancylostomatidae</taxon>
        <taxon>Ancylostomatinae</taxon>
        <taxon>Ancylostoma</taxon>
    </lineage>
</organism>
<dbReference type="PROSITE" id="PS50297">
    <property type="entry name" value="ANK_REP_REGION"/>
    <property type="match status" value="3"/>
</dbReference>
<dbReference type="GO" id="GO:0004674">
    <property type="term" value="F:protein serine/threonine kinase activity"/>
    <property type="evidence" value="ECO:0007669"/>
    <property type="project" value="TreeGrafter"/>
</dbReference>
<feature type="repeat" description="ANK" evidence="9">
    <location>
        <begin position="68"/>
        <end position="100"/>
    </location>
</feature>
<dbReference type="InterPro" id="IPR036770">
    <property type="entry name" value="Ankyrin_rpt-contain_sf"/>
</dbReference>
<dbReference type="InterPro" id="IPR051681">
    <property type="entry name" value="Ser/Thr_Kinases-Pseudokinases"/>
</dbReference>
<sequence length="484" mass="54346">MALSTHYHEHKPNVPIIMEDVFGWVREGNAFQVRVWLDDHEHDLNVGCVCSSQLRVLILEALYCSDDHAFSLLHWAAKEGHVSIAEMLLSRGARVNATNMGDDTSLHLAAAHGHRPIVVKLLARKADVHATNEHGMTPLHYACYWGYEQIAEDLIVSGAQIGACNKRGQTPMDVCQGPCRQAIAEIAIENGQNPNERIPFKDQTWKGTKSRTRDATLSRYTGVDVSSLNLITKIAESHTGELWRGKWQGNDIVARILAVQEVTPRISRDFQTEFPALRIFAHTNICPVLAAANQPPNLVVISQFMPFGSLYNVLHEQSSVVIDHSQAIRFAVDIARGMSYLHSLDPAILRFYLSSKHVVVDEELTAKLSMADTKFSFQEVGRLYSPAWMSPEALQRDPEDLNIRAADMWSFGIMLWELNTREVPFSDLPPMECGMKIALEGLRVQIPPGIARNMSRLMNICLNEDPGRRPNFDQIIPILEKMSQ</sequence>
<evidence type="ECO:0000259" key="10">
    <source>
        <dbReference type="PROSITE" id="PS50011"/>
    </source>
</evidence>
<dbReference type="Gene3D" id="1.10.510.10">
    <property type="entry name" value="Transferase(Phosphotransferase) domain 1"/>
    <property type="match status" value="1"/>
</dbReference>
<dbReference type="GO" id="GO:0005925">
    <property type="term" value="C:focal adhesion"/>
    <property type="evidence" value="ECO:0007669"/>
    <property type="project" value="TreeGrafter"/>
</dbReference>
<dbReference type="InterPro" id="IPR002110">
    <property type="entry name" value="Ankyrin_rpt"/>
</dbReference>
<dbReference type="STRING" id="53326.A0A016V3W3"/>
<dbReference type="Gene3D" id="1.25.40.20">
    <property type="entry name" value="Ankyrin repeat-containing domain"/>
    <property type="match status" value="1"/>
</dbReference>
<dbReference type="PANTHER" id="PTHR44329:SF57">
    <property type="entry name" value="INTEGRIN-LINKED PROTEIN KINASE"/>
    <property type="match status" value="1"/>
</dbReference>
<dbReference type="FunFam" id="1.25.40.20:FF:000050">
    <property type="entry name" value="integrin-linked protein kinase"/>
    <property type="match status" value="1"/>
</dbReference>
<dbReference type="GO" id="GO:0034446">
    <property type="term" value="P:substrate adhesion-dependent cell spreading"/>
    <property type="evidence" value="ECO:0007669"/>
    <property type="project" value="TreeGrafter"/>
</dbReference>
<dbReference type="SUPFAM" id="SSF48403">
    <property type="entry name" value="Ankyrin repeat"/>
    <property type="match status" value="1"/>
</dbReference>
<dbReference type="Pfam" id="PF12796">
    <property type="entry name" value="Ank_2"/>
    <property type="match status" value="1"/>
</dbReference>
<dbReference type="OrthoDB" id="6718656at2759"/>
<dbReference type="Proteomes" id="UP000024635">
    <property type="component" value="Unassembled WGS sequence"/>
</dbReference>
<feature type="repeat" description="ANK" evidence="9">
    <location>
        <begin position="134"/>
        <end position="166"/>
    </location>
</feature>
<evidence type="ECO:0000256" key="7">
    <source>
        <dbReference type="ARBA" id="ARBA00023043"/>
    </source>
</evidence>
<feature type="domain" description="Protein kinase" evidence="10">
    <location>
        <begin position="228"/>
        <end position="479"/>
    </location>
</feature>
<dbReference type="PANTHER" id="PTHR44329">
    <property type="entry name" value="SERINE/THREONINE-PROTEIN KINASE TNNI3K-RELATED"/>
    <property type="match status" value="1"/>
</dbReference>
<proteinExistence type="inferred from homology"/>
<dbReference type="Pfam" id="PF07714">
    <property type="entry name" value="PK_Tyr_Ser-Thr"/>
    <property type="match status" value="1"/>
</dbReference>
<dbReference type="SMART" id="SM00248">
    <property type="entry name" value="ANK"/>
    <property type="match status" value="3"/>
</dbReference>
<dbReference type="GO" id="GO:0009653">
    <property type="term" value="P:anatomical structure morphogenesis"/>
    <property type="evidence" value="ECO:0007669"/>
    <property type="project" value="UniProtKB-ARBA"/>
</dbReference>
<dbReference type="InterPro" id="IPR011009">
    <property type="entry name" value="Kinase-like_dom_sf"/>
</dbReference>
<comment type="similarity">
    <text evidence="3">Belongs to the protein kinase superfamily. TKL Ser/Thr protein kinase family.</text>
</comment>
<dbReference type="GO" id="GO:0001725">
    <property type="term" value="C:stress fiber"/>
    <property type="evidence" value="ECO:0007669"/>
    <property type="project" value="TreeGrafter"/>
</dbReference>
<reference evidence="12" key="1">
    <citation type="journal article" date="2015" name="Nat. Genet.">
        <title>The genome and transcriptome of the zoonotic hookworm Ancylostoma ceylanicum identify infection-specific gene families.</title>
        <authorList>
            <person name="Schwarz E.M."/>
            <person name="Hu Y."/>
            <person name="Antoshechkin I."/>
            <person name="Miller M.M."/>
            <person name="Sternberg P.W."/>
            <person name="Aroian R.V."/>
        </authorList>
    </citation>
    <scope>NUCLEOTIDE SEQUENCE</scope>
    <source>
        <strain evidence="12">HY135</strain>
    </source>
</reference>
<dbReference type="FunFam" id="3.30.200.20:FF:000245">
    <property type="entry name" value="Integrin-linked protein kinase"/>
    <property type="match status" value="1"/>
</dbReference>
<feature type="repeat" description="ANK" evidence="9">
    <location>
        <begin position="101"/>
        <end position="133"/>
    </location>
</feature>
<dbReference type="GO" id="GO:0007229">
    <property type="term" value="P:integrin-mediated signaling pathway"/>
    <property type="evidence" value="ECO:0007669"/>
    <property type="project" value="TreeGrafter"/>
</dbReference>
<evidence type="ECO:0000313" key="11">
    <source>
        <dbReference type="EMBL" id="EYC22369.1"/>
    </source>
</evidence>
<keyword evidence="8" id="KW-0472">Membrane</keyword>
<dbReference type="InterPro" id="IPR001245">
    <property type="entry name" value="Ser-Thr/Tyr_kinase_cat_dom"/>
</dbReference>
<name>A0A016V3W3_9BILA</name>
<dbReference type="InterPro" id="IPR000719">
    <property type="entry name" value="Prot_kinase_dom"/>
</dbReference>